<evidence type="ECO:0000313" key="6">
    <source>
        <dbReference type="Proteomes" id="UP000249467"/>
    </source>
</evidence>
<comment type="caution">
    <text evidence="5">The sequence shown here is derived from an EMBL/GenBank/DDBJ whole genome shotgun (WGS) entry which is preliminary data.</text>
</comment>
<name>A0A2W4WIJ0_9CYAN</name>
<evidence type="ECO:0000256" key="1">
    <source>
        <dbReference type="ARBA" id="ARBA00022729"/>
    </source>
</evidence>
<evidence type="ECO:0000256" key="4">
    <source>
        <dbReference type="SAM" id="SignalP"/>
    </source>
</evidence>
<dbReference type="GO" id="GO:0030976">
    <property type="term" value="F:thiamine pyrophosphate binding"/>
    <property type="evidence" value="ECO:0007669"/>
    <property type="project" value="TreeGrafter"/>
</dbReference>
<reference evidence="5 6" key="1">
    <citation type="submission" date="2018-04" db="EMBL/GenBank/DDBJ databases">
        <authorList>
            <person name="Go L.Y."/>
            <person name="Mitchell J.A."/>
        </authorList>
    </citation>
    <scope>NUCLEOTIDE SEQUENCE [LARGE SCALE GENOMIC DNA]</scope>
    <source>
        <strain evidence="5">ULC066bin1</strain>
    </source>
</reference>
<dbReference type="PANTHER" id="PTHR30006">
    <property type="entry name" value="THIAMINE-BINDING PERIPLASMIC PROTEIN-RELATED"/>
    <property type="match status" value="1"/>
</dbReference>
<dbReference type="GO" id="GO:0046872">
    <property type="term" value="F:metal ion binding"/>
    <property type="evidence" value="ECO:0007669"/>
    <property type="project" value="UniProtKB-KW"/>
</dbReference>
<organism evidence="5 6">
    <name type="scientific">Pseudanabaena frigida</name>
    <dbReference type="NCBI Taxonomy" id="945775"/>
    <lineage>
        <taxon>Bacteria</taxon>
        <taxon>Bacillati</taxon>
        <taxon>Cyanobacteriota</taxon>
        <taxon>Cyanophyceae</taxon>
        <taxon>Pseudanabaenales</taxon>
        <taxon>Pseudanabaenaceae</taxon>
        <taxon>Pseudanabaena</taxon>
    </lineage>
</organism>
<feature type="chain" id="PRO_5015921682" evidence="4">
    <location>
        <begin position="27"/>
        <end position="375"/>
    </location>
</feature>
<dbReference type="SUPFAM" id="SSF53850">
    <property type="entry name" value="Periplasmic binding protein-like II"/>
    <property type="match status" value="1"/>
</dbReference>
<dbReference type="CDD" id="cd13544">
    <property type="entry name" value="PBP2_Fbp_like_1"/>
    <property type="match status" value="1"/>
</dbReference>
<dbReference type="NCBIfam" id="TIGR03261">
    <property type="entry name" value="phnS2"/>
    <property type="match status" value="1"/>
</dbReference>
<reference evidence="5 6" key="2">
    <citation type="submission" date="2018-06" db="EMBL/GenBank/DDBJ databases">
        <title>Metagenomic assembly of (sub)arctic Cyanobacteria and their associated microbiome from non-axenic cultures.</title>
        <authorList>
            <person name="Baurain D."/>
        </authorList>
    </citation>
    <scope>NUCLEOTIDE SEQUENCE [LARGE SCALE GENOMIC DNA]</scope>
    <source>
        <strain evidence="5">ULC066bin1</strain>
    </source>
</reference>
<keyword evidence="2" id="KW-0408">Iron</keyword>
<protein>
    <submittedName>
        <fullName evidence="5">Putative 2-aminoethylphosphonate ABC transporter substrate-binding protein</fullName>
    </submittedName>
</protein>
<dbReference type="PROSITE" id="PS51257">
    <property type="entry name" value="PROKAR_LIPOPROTEIN"/>
    <property type="match status" value="1"/>
</dbReference>
<evidence type="ECO:0000313" key="5">
    <source>
        <dbReference type="EMBL" id="PZO44954.1"/>
    </source>
</evidence>
<dbReference type="Pfam" id="PF13343">
    <property type="entry name" value="SBP_bac_6"/>
    <property type="match status" value="1"/>
</dbReference>
<gene>
    <name evidence="5" type="ORF">DCF19_00175</name>
</gene>
<dbReference type="AlphaFoldDB" id="A0A2W4WIJ0"/>
<evidence type="ECO:0000256" key="2">
    <source>
        <dbReference type="PIRSR" id="PIRSR002825-1"/>
    </source>
</evidence>
<sequence length="375" mass="40732">MSIGKKWLRFTLSLLSAFLLTLVVTACVQTQTPENKPEAASTPKATSASTEAAKPASGGITIYTALEDDQLSEYMPLFQKAYPDIKVNKVRDSTGVVTAKLLAEKDNPTADVVWGLAASSLLVAEKQGMLEPYAPKGLEAVQPQFRDSENPPKWVGIDAWESAFCVNTVEAGKKNLPIPTSWADLIKPEYKGQIVMSNPASSGTGFLSVSAILQMMGDADGWKYLDALHENIAQYVHSGSKPCKLAGSGEYAIGISFGYRAVKQKNGGEPIQPVFPKEGSGWDIEANALIKKANINPAAKTFLDWAISPEISKKYAKNFPITAVKTDVPVPAGFPEDPIKQLYPKNDFKWAAANRDAILAEWTKRYDSKSEAKKK</sequence>
<feature type="compositionally biased region" description="Low complexity" evidence="3">
    <location>
        <begin position="38"/>
        <end position="52"/>
    </location>
</feature>
<dbReference type="PIRSF" id="PIRSF002825">
    <property type="entry name" value="CfbpA"/>
    <property type="match status" value="1"/>
</dbReference>
<dbReference type="Gene3D" id="3.40.190.10">
    <property type="entry name" value="Periplasmic binding protein-like II"/>
    <property type="match status" value="2"/>
</dbReference>
<dbReference type="InterPro" id="IPR026045">
    <property type="entry name" value="Ferric-bd"/>
</dbReference>
<dbReference type="Proteomes" id="UP000249467">
    <property type="component" value="Unassembled WGS sequence"/>
</dbReference>
<dbReference type="GO" id="GO:0030288">
    <property type="term" value="C:outer membrane-bounded periplasmic space"/>
    <property type="evidence" value="ECO:0007669"/>
    <property type="project" value="TreeGrafter"/>
</dbReference>
<keyword evidence="2" id="KW-0479">Metal-binding</keyword>
<feature type="binding site" evidence="2">
    <location>
        <position position="259"/>
    </location>
    <ligand>
        <name>Fe cation</name>
        <dbReference type="ChEBI" id="CHEBI:24875"/>
    </ligand>
</feature>
<dbReference type="GO" id="GO:0015888">
    <property type="term" value="P:thiamine transport"/>
    <property type="evidence" value="ECO:0007669"/>
    <property type="project" value="TreeGrafter"/>
</dbReference>
<dbReference type="EMBL" id="QBML01000001">
    <property type="protein sequence ID" value="PZO44954.1"/>
    <property type="molecule type" value="Genomic_DNA"/>
</dbReference>
<proteinExistence type="predicted"/>
<feature type="region of interest" description="Disordered" evidence="3">
    <location>
        <begin position="32"/>
        <end position="52"/>
    </location>
</feature>
<dbReference type="InterPro" id="IPR017663">
    <property type="entry name" value="ABC_2-AEP-bd"/>
</dbReference>
<accession>A0A2W4WIJ0</accession>
<feature type="signal peptide" evidence="4">
    <location>
        <begin position="1"/>
        <end position="26"/>
    </location>
</feature>
<dbReference type="PANTHER" id="PTHR30006:SF2">
    <property type="entry name" value="ABC TRANSPORTER SUBSTRATE-BINDING PROTEIN"/>
    <property type="match status" value="1"/>
</dbReference>
<dbReference type="GO" id="GO:0030975">
    <property type="term" value="F:thiamine binding"/>
    <property type="evidence" value="ECO:0007669"/>
    <property type="project" value="TreeGrafter"/>
</dbReference>
<keyword evidence="1 4" id="KW-0732">Signal</keyword>
<evidence type="ECO:0000256" key="3">
    <source>
        <dbReference type="SAM" id="MobiDB-lite"/>
    </source>
</evidence>